<feature type="compositionally biased region" description="Basic and acidic residues" evidence="1">
    <location>
        <begin position="604"/>
        <end position="617"/>
    </location>
</feature>
<sequence length="1045" mass="114037">MKNPPKTSSKTLGRLMIKGGAVPARQTSINQNGESGVVASETTANNIKKRVGEELNQLDIDSFESVLQDAASSKRIFPKNDSSSPEHESSSNQVDFNIMSLIENTKRQAASNGTSTKDSVKFDDVDEFIDEGADDVVIGKPPNKPIHLMNVTSPIRGNPVTDYDRLPETNGVSNIGVHDPFSRMEMGHQTLPQDILNAERIRNSQKNVRCDENEQLNYIHEKGLNEYSRFDTILGPASHGEFASFSQNLTPVISCELGALNPVSMNAMQHFQTLTPNGRLLPAIPRKYFSSNENHQRITTRPAPQKSPVTIMLQTTAPSFHNTTSADSNMANVHSGTPISSVIPSAVVEAQLSPESASSKKKAKKAAAKKAKAAKEAADAENVVIEGEERNDINENDDKKDTEEAAIGETVTDQNKASGQTKSKAQKAKDKKKAKKEQDEMKDIVGIQVYLDHPIRSTHFNMAPSTSVLPSQDSLGFEQPLARMKNNAPSKSNYLKHFLSAKNLGFSQKLNLCKIVGLSPWSIFSVNAPEEPPKNQLDNGRKTAGGKNKKNGKNVSSEYTVEANAKNSKKSGNDSDEMCDIGTKDLVESKKKNKKGNNGGKKNKQQEKKQASPKETARSPPSDNETIPTDDGADKIKKPVQPTKKKMDEVAVAASITKRCSSGVGQSEEDDDQSYVSAQENLGGSTSRLSTPPLQAEFVDARQSRDDIIDNVMLDPNNYRDDEDVESLAKQLQQQEDEFITVGKNKKKNKKQSSIPENVSASSTASSSSPPNRRNTHPDARVNTTPSVTSSNNQQHHQRGNNRTAAHPTTLGDFMESTKKDTHKNIKHKKVMSPISTISQKKQMSIEDPTPSSPAFVDALETPISVNTTSTFSYADAAKKSSGENTPAQEMSPVPTSGSTNTATINQSAPAAHQNSQDLKQKASESSYAASKGISTAVSSAVQLPASSAAVADSDISFGYEETPEDKQLRREQKESSVVIEQNVPIKPLDFMNQFRDMKVSVMPAEGKSENNIIDDQIMKVWKARWDDFQTKGAKPIMYNPSQKK</sequence>
<dbReference type="AlphaFoldDB" id="A0AAE9DAU2"/>
<name>A0AAE9DAU2_CAEBR</name>
<organism evidence="2 3">
    <name type="scientific">Caenorhabditis briggsae</name>
    <dbReference type="NCBI Taxonomy" id="6238"/>
    <lineage>
        <taxon>Eukaryota</taxon>
        <taxon>Metazoa</taxon>
        <taxon>Ecdysozoa</taxon>
        <taxon>Nematoda</taxon>
        <taxon>Chromadorea</taxon>
        <taxon>Rhabditida</taxon>
        <taxon>Rhabditina</taxon>
        <taxon>Rhabditomorpha</taxon>
        <taxon>Rhabditoidea</taxon>
        <taxon>Rhabditidae</taxon>
        <taxon>Peloderinae</taxon>
        <taxon>Caenorhabditis</taxon>
    </lineage>
</organism>
<feature type="compositionally biased region" description="Polar residues" evidence="1">
    <location>
        <begin position="782"/>
        <end position="791"/>
    </location>
</feature>
<evidence type="ECO:0008006" key="4">
    <source>
        <dbReference type="Google" id="ProtNLM"/>
    </source>
</evidence>
<feature type="compositionally biased region" description="Polar residues" evidence="1">
    <location>
        <begin position="883"/>
        <end position="924"/>
    </location>
</feature>
<dbReference type="EMBL" id="CP090893">
    <property type="protein sequence ID" value="ULU00181.1"/>
    <property type="molecule type" value="Genomic_DNA"/>
</dbReference>
<feature type="region of interest" description="Disordered" evidence="1">
    <location>
        <begin position="877"/>
        <end position="924"/>
    </location>
</feature>
<proteinExistence type="predicted"/>
<feature type="compositionally biased region" description="Basic residues" evidence="1">
    <location>
        <begin position="424"/>
        <end position="435"/>
    </location>
</feature>
<feature type="compositionally biased region" description="Polar residues" evidence="1">
    <location>
        <begin position="834"/>
        <end position="843"/>
    </location>
</feature>
<feature type="region of interest" description="Disordered" evidence="1">
    <location>
        <begin position="374"/>
        <end position="439"/>
    </location>
</feature>
<feature type="compositionally biased region" description="Polar residues" evidence="1">
    <location>
        <begin position="674"/>
        <end position="693"/>
    </location>
</feature>
<evidence type="ECO:0000313" key="2">
    <source>
        <dbReference type="EMBL" id="ULU00181.1"/>
    </source>
</evidence>
<feature type="compositionally biased region" description="Basic and acidic residues" evidence="1">
    <location>
        <begin position="699"/>
        <end position="708"/>
    </location>
</feature>
<accession>A0AAE9DAU2</accession>
<feature type="compositionally biased region" description="Low complexity" evidence="1">
    <location>
        <begin position="760"/>
        <end position="773"/>
    </location>
</feature>
<reference evidence="2 3" key="1">
    <citation type="submission" date="2022-05" db="EMBL/GenBank/DDBJ databases">
        <title>Chromosome-level reference genomes for two strains of Caenorhabditis briggsae: an improved platform for comparative genomics.</title>
        <authorList>
            <person name="Stevens L."/>
            <person name="Andersen E.C."/>
        </authorList>
    </citation>
    <scope>NUCLEOTIDE SEQUENCE [LARGE SCALE GENOMIC DNA]</scope>
    <source>
        <strain evidence="2">QX1410_ONT</strain>
        <tissue evidence="2">Whole-organism</tissue>
    </source>
</reference>
<protein>
    <recommendedName>
        <fullName evidence="4">Protein CBR-SPAT-2</fullName>
    </recommendedName>
</protein>
<gene>
    <name evidence="2" type="ORF">L3Y34_001003</name>
</gene>
<evidence type="ECO:0000256" key="1">
    <source>
        <dbReference type="SAM" id="MobiDB-lite"/>
    </source>
</evidence>
<evidence type="ECO:0000313" key="3">
    <source>
        <dbReference type="Proteomes" id="UP000827892"/>
    </source>
</evidence>
<feature type="compositionally biased region" description="Polar residues" evidence="1">
    <location>
        <begin position="411"/>
        <end position="421"/>
    </location>
</feature>
<feature type="compositionally biased region" description="Basic and acidic residues" evidence="1">
    <location>
        <begin position="387"/>
        <end position="403"/>
    </location>
</feature>
<dbReference type="Proteomes" id="UP000827892">
    <property type="component" value="Chromosome III"/>
</dbReference>
<feature type="region of interest" description="Disordered" evidence="1">
    <location>
        <begin position="528"/>
        <end position="857"/>
    </location>
</feature>